<dbReference type="Proteomes" id="UP000186914">
    <property type="component" value="Unassembled WGS sequence"/>
</dbReference>
<accession>A0A1N7DA47</accession>
<evidence type="ECO:0000313" key="2">
    <source>
        <dbReference type="Proteomes" id="UP000186914"/>
    </source>
</evidence>
<name>A0A1N7DA47_9EURY</name>
<evidence type="ECO:0000313" key="1">
    <source>
        <dbReference type="EMBL" id="SIR72624.1"/>
    </source>
</evidence>
<gene>
    <name evidence="1" type="ORF">SAMN05421858_3451</name>
</gene>
<dbReference type="EMBL" id="FTNO01000004">
    <property type="protein sequence ID" value="SIR72624.1"/>
    <property type="molecule type" value="Genomic_DNA"/>
</dbReference>
<keyword evidence="2" id="KW-1185">Reference proteome</keyword>
<proteinExistence type="predicted"/>
<protein>
    <submittedName>
        <fullName evidence="1">Uncharacterized protein</fullName>
    </submittedName>
</protein>
<reference evidence="2" key="1">
    <citation type="submission" date="2017-01" db="EMBL/GenBank/DDBJ databases">
        <authorList>
            <person name="Varghese N."/>
            <person name="Submissions S."/>
        </authorList>
    </citation>
    <scope>NUCLEOTIDE SEQUENCE [LARGE SCALE GENOMIC DNA]</scope>
    <source>
        <strain evidence="2">CGMCC 1.7737</strain>
    </source>
</reference>
<organism evidence="1 2">
    <name type="scientific">Haladaptatus litoreus</name>
    <dbReference type="NCBI Taxonomy" id="553468"/>
    <lineage>
        <taxon>Archaea</taxon>
        <taxon>Methanobacteriati</taxon>
        <taxon>Methanobacteriota</taxon>
        <taxon>Stenosarchaea group</taxon>
        <taxon>Halobacteria</taxon>
        <taxon>Halobacteriales</taxon>
        <taxon>Haladaptataceae</taxon>
        <taxon>Haladaptatus</taxon>
    </lineage>
</organism>
<sequence>MSKNQFSGKEGAIEEKSVIKKIAENVLSKYSSAKTTSSENIIAKSCPECGDVAVKISEHSDWNTTGETVWGCVRCMRVLSTVDS</sequence>
<dbReference type="AlphaFoldDB" id="A0A1N7DA47"/>